<proteinExistence type="inferred from homology"/>
<keyword evidence="2" id="KW-0456">Lyase</keyword>
<dbReference type="InterPro" id="IPR001753">
    <property type="entry name" value="Enoyl-CoA_hydra/iso"/>
</dbReference>
<dbReference type="InterPro" id="IPR029045">
    <property type="entry name" value="ClpP/crotonase-like_dom_sf"/>
</dbReference>
<dbReference type="SUPFAM" id="SSF52096">
    <property type="entry name" value="ClpP/crotonase"/>
    <property type="match status" value="1"/>
</dbReference>
<dbReference type="Gene3D" id="1.10.12.10">
    <property type="entry name" value="Lyase 2-enoyl-coa Hydratase, Chain A, domain 2"/>
    <property type="match status" value="1"/>
</dbReference>
<organism evidence="4">
    <name type="scientific">uncultured Desulfobacteraceae bacterium</name>
    <dbReference type="NCBI Taxonomy" id="218296"/>
    <lineage>
        <taxon>Bacteria</taxon>
        <taxon>Pseudomonadati</taxon>
        <taxon>Thermodesulfobacteriota</taxon>
        <taxon>Desulfobacteria</taxon>
        <taxon>Desulfobacterales</taxon>
        <taxon>Desulfobacteraceae</taxon>
        <taxon>environmental samples</taxon>
    </lineage>
</organism>
<evidence type="ECO:0000256" key="3">
    <source>
        <dbReference type="RuleBase" id="RU003707"/>
    </source>
</evidence>
<dbReference type="GO" id="GO:0016829">
    <property type="term" value="F:lyase activity"/>
    <property type="evidence" value="ECO:0007669"/>
    <property type="project" value="UniProtKB-KW"/>
</dbReference>
<dbReference type="AlphaFoldDB" id="A0A484HJV9"/>
<name>A0A484HJV9_9BACT</name>
<dbReference type="CDD" id="cd06558">
    <property type="entry name" value="crotonase-like"/>
    <property type="match status" value="1"/>
</dbReference>
<dbReference type="Pfam" id="PF00378">
    <property type="entry name" value="ECH_1"/>
    <property type="match status" value="1"/>
</dbReference>
<comment type="similarity">
    <text evidence="1 3">Belongs to the enoyl-CoA hydratase/isomerase family.</text>
</comment>
<dbReference type="EMBL" id="CAACVI010000011">
    <property type="protein sequence ID" value="VEN73517.1"/>
    <property type="molecule type" value="Genomic_DNA"/>
</dbReference>
<evidence type="ECO:0000256" key="2">
    <source>
        <dbReference type="ARBA" id="ARBA00023239"/>
    </source>
</evidence>
<dbReference type="InterPro" id="IPR018376">
    <property type="entry name" value="Enoyl-CoA_hyd/isom_CS"/>
</dbReference>
<dbReference type="PANTHER" id="PTHR11941">
    <property type="entry name" value="ENOYL-COA HYDRATASE-RELATED"/>
    <property type="match status" value="1"/>
</dbReference>
<dbReference type="Gene3D" id="3.90.226.10">
    <property type="entry name" value="2-enoyl-CoA Hydratase, Chain A, domain 1"/>
    <property type="match status" value="1"/>
</dbReference>
<protein>
    <submittedName>
        <fullName evidence="4">Enoyl-CoA hydratase/isomerase</fullName>
    </submittedName>
</protein>
<accession>A0A484HJV9</accession>
<evidence type="ECO:0000256" key="1">
    <source>
        <dbReference type="ARBA" id="ARBA00005254"/>
    </source>
</evidence>
<dbReference type="PANTHER" id="PTHR11941:SF130">
    <property type="entry name" value="ENOYL-COA HYDRATASE ECHA12-RELATED"/>
    <property type="match status" value="1"/>
</dbReference>
<keyword evidence="4" id="KW-0413">Isomerase</keyword>
<reference evidence="4" key="1">
    <citation type="submission" date="2019-01" db="EMBL/GenBank/DDBJ databases">
        <authorList>
            <consortium name="Genoscope - CEA"/>
            <person name="William W."/>
        </authorList>
    </citation>
    <scope>NUCLEOTIDE SEQUENCE</scope>
    <source>
        <strain evidence="4">CR-1</strain>
    </source>
</reference>
<gene>
    <name evidence="4" type="ORF">EPICR_190017</name>
</gene>
<dbReference type="PROSITE" id="PS00166">
    <property type="entry name" value="ENOYL_COA_HYDRATASE"/>
    <property type="match status" value="1"/>
</dbReference>
<sequence>MGDYETIVYREEGGVGVLTLNRPKTLNAINLEMIEEIEDLFGKLEKSETARVLILTGAGEKGFCAGLDMKTAAGEIFEGSPALIYQCQSRFSRIYYMMRVIPQPVIAAIHGAAAGGGFSFAMASDVRIITPQAKFNAAYINIGLGGADLASSYFLPRLIGSGRANEFLLTGDFMTAQEAMDLGFASRMVEKETLMDTAREIAARMVEKSPLGLKMTKEAINQNLGVTSLEQALHIENRNQAFMITAMKTEK</sequence>
<dbReference type="InterPro" id="IPR014748">
    <property type="entry name" value="Enoyl-CoA_hydra_C"/>
</dbReference>
<evidence type="ECO:0000313" key="4">
    <source>
        <dbReference type="EMBL" id="VEN73517.1"/>
    </source>
</evidence>
<dbReference type="GO" id="GO:0016853">
    <property type="term" value="F:isomerase activity"/>
    <property type="evidence" value="ECO:0007669"/>
    <property type="project" value="UniProtKB-KW"/>
</dbReference>
<dbReference type="GO" id="GO:0006635">
    <property type="term" value="P:fatty acid beta-oxidation"/>
    <property type="evidence" value="ECO:0007669"/>
    <property type="project" value="TreeGrafter"/>
</dbReference>